<accession>A0AAU7AWL3</accession>
<dbReference type="InterPro" id="IPR058702">
    <property type="entry name" value="MafI2-like"/>
</dbReference>
<name>A0AAU7AWL3_9ACTN</name>
<gene>
    <name evidence="1" type="ORF">DSM112329_02868</name>
</gene>
<organism evidence="1">
    <name type="scientific">Paraconexibacter sp. AEG42_29</name>
    <dbReference type="NCBI Taxonomy" id="2997339"/>
    <lineage>
        <taxon>Bacteria</taxon>
        <taxon>Bacillati</taxon>
        <taxon>Actinomycetota</taxon>
        <taxon>Thermoleophilia</taxon>
        <taxon>Solirubrobacterales</taxon>
        <taxon>Paraconexibacteraceae</taxon>
        <taxon>Paraconexibacter</taxon>
    </lineage>
</organism>
<sequence>MLLSVQRALVGATSPALYGVCADLSDEARITLTFYVAPDTTPDERDDLSVVGTEVIADFADDFTLEEHILVVADISQRLGTVGFWVYLQRGFRTDA</sequence>
<dbReference type="KEGG" id="parq:DSM112329_02868"/>
<evidence type="ECO:0000313" key="1">
    <source>
        <dbReference type="EMBL" id="XAY06007.1"/>
    </source>
</evidence>
<proteinExistence type="predicted"/>
<dbReference type="AlphaFoldDB" id="A0AAU7AWL3"/>
<protein>
    <submittedName>
        <fullName evidence="1">Uncharacterized protein</fullName>
    </submittedName>
</protein>
<dbReference type="Pfam" id="PF26541">
    <property type="entry name" value="MafI2"/>
    <property type="match status" value="1"/>
</dbReference>
<reference evidence="1" key="1">
    <citation type="submission" date="2022-12" db="EMBL/GenBank/DDBJ databases">
        <title>Paraconexibacter alkalitolerans sp. nov. and Baekduia alba sp. nov., isolated from soil and emended description of the genera Paraconexibacter (Chun et al., 2020) and Baekduia (An et al., 2020).</title>
        <authorList>
            <person name="Vieira S."/>
            <person name="Huber K.J."/>
            <person name="Geppert A."/>
            <person name="Wolf J."/>
            <person name="Neumann-Schaal M."/>
            <person name="Muesken M."/>
            <person name="Overmann J."/>
        </authorList>
    </citation>
    <scope>NUCLEOTIDE SEQUENCE</scope>
    <source>
        <strain evidence="1">AEG42_29</strain>
    </source>
</reference>
<dbReference type="EMBL" id="CP114014">
    <property type="protein sequence ID" value="XAY06007.1"/>
    <property type="molecule type" value="Genomic_DNA"/>
</dbReference>